<proteinExistence type="predicted"/>
<gene>
    <name evidence="6" type="ORF">BDV29DRAFT_152586</name>
</gene>
<keyword evidence="4 5" id="KW-0472">Membrane</keyword>
<feature type="transmembrane region" description="Helical" evidence="5">
    <location>
        <begin position="79"/>
        <end position="99"/>
    </location>
</feature>
<evidence type="ECO:0000256" key="1">
    <source>
        <dbReference type="ARBA" id="ARBA00004141"/>
    </source>
</evidence>
<evidence type="ECO:0000256" key="4">
    <source>
        <dbReference type="ARBA" id="ARBA00023136"/>
    </source>
</evidence>
<sequence length="284" mass="31682">MASHTCELYPYDPSVALAVIAMILFAGLTAVHSLRMIQTKTWSNIPFVFGGLAQLSGYTARLFSTQDTCDRAAYGFQSVLLLLGPTLLMITINLAHTTFVQALNAEHLCWVPIAWQRPVYLSMNIILVLAQAIGGIMTASSSITIIASGSKVIIATFVVQMIFWGFILAENINMTLRLGRHPTVSSRDKLPQWKKGSQLFGLSTSIIGFGRNVMRLTMYGGIGFLVNNEWPSYAFDGFQMVVVMGAWAIWYLPEKCHEVSYKSNYLSLERRRRTTDEEESLTTM</sequence>
<feature type="transmembrane region" description="Helical" evidence="5">
    <location>
        <begin position="152"/>
        <end position="169"/>
    </location>
</feature>
<protein>
    <submittedName>
        <fullName evidence="6">RTA1 like protein-domain-containing protein</fullName>
    </submittedName>
</protein>
<dbReference type="Pfam" id="PF04479">
    <property type="entry name" value="RTA1"/>
    <property type="match status" value="1"/>
</dbReference>
<dbReference type="EMBL" id="ML732156">
    <property type="protein sequence ID" value="KAB8078699.1"/>
    <property type="molecule type" value="Genomic_DNA"/>
</dbReference>
<organism evidence="6 7">
    <name type="scientific">Aspergillus leporis</name>
    <dbReference type="NCBI Taxonomy" id="41062"/>
    <lineage>
        <taxon>Eukaryota</taxon>
        <taxon>Fungi</taxon>
        <taxon>Dikarya</taxon>
        <taxon>Ascomycota</taxon>
        <taxon>Pezizomycotina</taxon>
        <taxon>Eurotiomycetes</taxon>
        <taxon>Eurotiomycetidae</taxon>
        <taxon>Eurotiales</taxon>
        <taxon>Aspergillaceae</taxon>
        <taxon>Aspergillus</taxon>
        <taxon>Aspergillus subgen. Circumdati</taxon>
    </lineage>
</organism>
<dbReference type="InterPro" id="IPR007568">
    <property type="entry name" value="RTA1"/>
</dbReference>
<evidence type="ECO:0000256" key="3">
    <source>
        <dbReference type="ARBA" id="ARBA00022989"/>
    </source>
</evidence>
<evidence type="ECO:0000313" key="6">
    <source>
        <dbReference type="EMBL" id="KAB8078699.1"/>
    </source>
</evidence>
<dbReference type="OrthoDB" id="3358017at2759"/>
<dbReference type="AlphaFoldDB" id="A0A5N5XD88"/>
<comment type="subcellular location">
    <subcellularLocation>
        <location evidence="1">Membrane</location>
        <topology evidence="1">Multi-pass membrane protein</topology>
    </subcellularLocation>
</comment>
<name>A0A5N5XD88_9EURO</name>
<dbReference type="GO" id="GO:0016020">
    <property type="term" value="C:membrane"/>
    <property type="evidence" value="ECO:0007669"/>
    <property type="project" value="UniProtKB-SubCell"/>
</dbReference>
<evidence type="ECO:0000256" key="5">
    <source>
        <dbReference type="SAM" id="Phobius"/>
    </source>
</evidence>
<accession>A0A5N5XD88</accession>
<evidence type="ECO:0000313" key="7">
    <source>
        <dbReference type="Proteomes" id="UP000326565"/>
    </source>
</evidence>
<keyword evidence="3 5" id="KW-1133">Transmembrane helix</keyword>
<dbReference type="PANTHER" id="PTHR31465:SF1">
    <property type="entry name" value="PROTEIN RTA1-RELATED"/>
    <property type="match status" value="1"/>
</dbReference>
<dbReference type="PANTHER" id="PTHR31465">
    <property type="entry name" value="PROTEIN RTA1-RELATED"/>
    <property type="match status" value="1"/>
</dbReference>
<dbReference type="Proteomes" id="UP000326565">
    <property type="component" value="Unassembled WGS sequence"/>
</dbReference>
<reference evidence="6 7" key="1">
    <citation type="submission" date="2019-04" db="EMBL/GenBank/DDBJ databases">
        <title>Friends and foes A comparative genomics study of 23 Aspergillus species from section Flavi.</title>
        <authorList>
            <consortium name="DOE Joint Genome Institute"/>
            <person name="Kjaerbolling I."/>
            <person name="Vesth T."/>
            <person name="Frisvad J.C."/>
            <person name="Nybo J.L."/>
            <person name="Theobald S."/>
            <person name="Kildgaard S."/>
            <person name="Isbrandt T."/>
            <person name="Kuo A."/>
            <person name="Sato A."/>
            <person name="Lyhne E.K."/>
            <person name="Kogle M.E."/>
            <person name="Wiebenga A."/>
            <person name="Kun R.S."/>
            <person name="Lubbers R.J."/>
            <person name="Makela M.R."/>
            <person name="Barry K."/>
            <person name="Chovatia M."/>
            <person name="Clum A."/>
            <person name="Daum C."/>
            <person name="Haridas S."/>
            <person name="He G."/>
            <person name="LaButti K."/>
            <person name="Lipzen A."/>
            <person name="Mondo S."/>
            <person name="Riley R."/>
            <person name="Salamov A."/>
            <person name="Simmons B.A."/>
            <person name="Magnuson J.K."/>
            <person name="Henrissat B."/>
            <person name="Mortensen U.H."/>
            <person name="Larsen T.O."/>
            <person name="Devries R.P."/>
            <person name="Grigoriev I.V."/>
            <person name="Machida M."/>
            <person name="Baker S.E."/>
            <person name="Andersen M.R."/>
        </authorList>
    </citation>
    <scope>NUCLEOTIDE SEQUENCE [LARGE SCALE GENOMIC DNA]</scope>
    <source>
        <strain evidence="6 7">CBS 151.66</strain>
    </source>
</reference>
<feature type="transmembrane region" description="Helical" evidence="5">
    <location>
        <begin position="119"/>
        <end position="140"/>
    </location>
</feature>
<feature type="transmembrane region" description="Helical" evidence="5">
    <location>
        <begin position="15"/>
        <end position="34"/>
    </location>
</feature>
<keyword evidence="7" id="KW-1185">Reference proteome</keyword>
<evidence type="ECO:0000256" key="2">
    <source>
        <dbReference type="ARBA" id="ARBA00022692"/>
    </source>
</evidence>
<keyword evidence="2 5" id="KW-0812">Transmembrane</keyword>